<feature type="transmembrane region" description="Helical" evidence="1">
    <location>
        <begin position="316"/>
        <end position="338"/>
    </location>
</feature>
<keyword evidence="1" id="KW-1133">Transmembrane helix</keyword>
<dbReference type="AlphaFoldDB" id="A0A1F7I7C6"/>
<feature type="transmembrane region" description="Helical" evidence="1">
    <location>
        <begin position="132"/>
        <end position="151"/>
    </location>
</feature>
<reference evidence="2 3" key="1">
    <citation type="journal article" date="2016" name="Nat. Commun.">
        <title>Thousands of microbial genomes shed light on interconnected biogeochemical processes in an aquifer system.</title>
        <authorList>
            <person name="Anantharaman K."/>
            <person name="Brown C.T."/>
            <person name="Hug L.A."/>
            <person name="Sharon I."/>
            <person name="Castelle C.J."/>
            <person name="Probst A.J."/>
            <person name="Thomas B.C."/>
            <person name="Singh A."/>
            <person name="Wilkins M.J."/>
            <person name="Karaoz U."/>
            <person name="Brodie E.L."/>
            <person name="Williams K.H."/>
            <person name="Hubbard S.S."/>
            <person name="Banfield J.F."/>
        </authorList>
    </citation>
    <scope>NUCLEOTIDE SEQUENCE [LARGE SCALE GENOMIC DNA]</scope>
</reference>
<dbReference type="EMBL" id="MGAF01000053">
    <property type="protein sequence ID" value="OGK39279.1"/>
    <property type="molecule type" value="Genomic_DNA"/>
</dbReference>
<keyword evidence="1" id="KW-0812">Transmembrane</keyword>
<proteinExistence type="predicted"/>
<feature type="transmembrane region" description="Helical" evidence="1">
    <location>
        <begin position="205"/>
        <end position="221"/>
    </location>
</feature>
<feature type="transmembrane region" description="Helical" evidence="1">
    <location>
        <begin position="99"/>
        <end position="120"/>
    </location>
</feature>
<comment type="caution">
    <text evidence="2">The sequence shown here is derived from an EMBL/GenBank/DDBJ whole genome shotgun (WGS) entry which is preliminary data.</text>
</comment>
<sequence length="1052" mass="122629">MNIFKKISTYDCLALIIFAFFVTAIYLTNLHGNFWLSGWDNLHPEFNFQANISRAIYSAWQEYQGVGLPAGNAHATELFREILLWLVSPFFASQALRKLYLVFMLFLGSAGFYIFITRCLFYKTSTHFQASLGIMGGLFYLLNLATLQIFYTPFEPFSAYFGFLPWLIFSVYYYFKNRSLKSLIILILINLLASASFYVPTVFLAHLFFVTTICLGLIRKFKSGIKSAVIIIAILFITNLYWILPFGYYIANNIHSQTEAYQNIIWNKDIYFQNKKFADIGNVALLKGFLFDYVDIQRDGTFNYLMSQWKTHLESYFILMIGYSFFAVILLGFLSNIVKKKNLHFILLLILFFSLLAFNDYPFKLINDLLREIAIFDQVFRNPFTKFANLTVFLYSIFFVYGIEYIMTILVKAFKQDKPHDLAIFNLLFSLLVVTLLNFYLYPIWTGNLIYSPLKTNIPKVYFDVFEYFKNQEDGRIANLPQFVNSGWEQYRWGYIGSGFMWYGIRQPILDRAFDVWNKDNENYYWEISQSIYSQNLAQFESVIEKYRINWLMVDRDIAGADYKALYFDKLNNLLNESKKIYLAKNFGEIQIYEVLQNTQTNHFVDLTGKLPVVQPDYQANNFDKAHLEYGDFRSSRNIEANNLNVFYPIRSLFTDRRQEDLEFNLIEYNDYYSFTTEIPSFFAGSDLFIPKLDREEFTEFDKTDLTKETVKLPEISVGSQTFPLSENAFDIESNIPFSDLQSTNLEIKIPKINGYNSYNSELTGDLFNGPVKSCDRFNQGIYNSKKITQLNNQLLQLASIASSNCVTIDSSYLNQRFGYLLSITSQNNQGRSLLLHINNNSSKRTDTVTYLPQNQKLSSSYYIIAPKEYYGIGYNLVIDNISLDQSITENLLGDIKINQIPYNFLTSLKIVKNPINNIKDNPIKLDNAVVDITHPNPSRYQISINTQKEGDNLNLLLFQSYNQGWKAYEIDNKFAESFPFIFGKELKDHYLVNNWANGWMLDKLTNNSSSNKDTNIVIVYWPQYLEFAGFGLLLIYIFGIILHRKFRTNNE</sequence>
<feature type="transmembrane region" description="Helical" evidence="1">
    <location>
        <begin position="1022"/>
        <end position="1043"/>
    </location>
</feature>
<keyword evidence="1" id="KW-0472">Membrane</keyword>
<name>A0A1F7I7C6_9BACT</name>
<feature type="transmembrane region" description="Helical" evidence="1">
    <location>
        <begin position="423"/>
        <end position="445"/>
    </location>
</feature>
<feature type="transmembrane region" description="Helical" evidence="1">
    <location>
        <begin position="182"/>
        <end position="199"/>
    </location>
</feature>
<dbReference type="Proteomes" id="UP000179270">
    <property type="component" value="Unassembled WGS sequence"/>
</dbReference>
<organism evidence="2 3">
    <name type="scientific">Candidatus Roizmanbacteria bacterium RIFCSPLOWO2_01_FULL_35_13</name>
    <dbReference type="NCBI Taxonomy" id="1802055"/>
    <lineage>
        <taxon>Bacteria</taxon>
        <taxon>Candidatus Roizmaniibacteriota</taxon>
    </lineage>
</organism>
<evidence type="ECO:0000256" key="1">
    <source>
        <dbReference type="SAM" id="Phobius"/>
    </source>
</evidence>
<protein>
    <recommendedName>
        <fullName evidence="4">Membrane protein 6-pyruvoyl-tetrahydropterin synthase-related domain-containing protein</fullName>
    </recommendedName>
</protein>
<feature type="transmembrane region" description="Helical" evidence="1">
    <location>
        <begin position="345"/>
        <end position="363"/>
    </location>
</feature>
<evidence type="ECO:0008006" key="4">
    <source>
        <dbReference type="Google" id="ProtNLM"/>
    </source>
</evidence>
<feature type="transmembrane region" description="Helical" evidence="1">
    <location>
        <begin position="392"/>
        <end position="411"/>
    </location>
</feature>
<feature type="transmembrane region" description="Helical" evidence="1">
    <location>
        <begin position="157"/>
        <end position="175"/>
    </location>
</feature>
<gene>
    <name evidence="2" type="ORF">A3A74_00400</name>
</gene>
<feature type="transmembrane region" description="Helical" evidence="1">
    <location>
        <begin position="228"/>
        <end position="251"/>
    </location>
</feature>
<feature type="transmembrane region" description="Helical" evidence="1">
    <location>
        <begin position="12"/>
        <end position="32"/>
    </location>
</feature>
<evidence type="ECO:0000313" key="2">
    <source>
        <dbReference type="EMBL" id="OGK39279.1"/>
    </source>
</evidence>
<dbReference type="STRING" id="1802055.A3A74_00400"/>
<evidence type="ECO:0000313" key="3">
    <source>
        <dbReference type="Proteomes" id="UP000179270"/>
    </source>
</evidence>
<accession>A0A1F7I7C6</accession>